<feature type="region of interest" description="Disordered" evidence="18">
    <location>
        <begin position="183"/>
        <end position="206"/>
    </location>
</feature>
<evidence type="ECO:0000256" key="10">
    <source>
        <dbReference type="ARBA" id="ARBA00023015"/>
    </source>
</evidence>
<dbReference type="SUPFAM" id="SSF109640">
    <property type="entry name" value="KRAB domain (Kruppel-associated box)"/>
    <property type="match status" value="1"/>
</dbReference>
<evidence type="ECO:0000256" key="5">
    <source>
        <dbReference type="ARBA" id="ARBA00022723"/>
    </source>
</evidence>
<keyword evidence="7 16" id="KW-0863">Zinc-finger</keyword>
<evidence type="ECO:0000256" key="11">
    <source>
        <dbReference type="ARBA" id="ARBA00023125"/>
    </source>
</evidence>
<dbReference type="Gene3D" id="6.10.140.140">
    <property type="match status" value="1"/>
</dbReference>
<keyword evidence="9" id="KW-0832">Ubl conjugation</keyword>
<evidence type="ECO:0000256" key="17">
    <source>
        <dbReference type="PROSITE-ProRule" id="PRU00187"/>
    </source>
</evidence>
<reference evidence="21 22" key="1">
    <citation type="submission" date="2018-10" db="EMBL/GenBank/DDBJ databases">
        <title>Improved assembly of the deer mouse Peromyscus maniculatus genome.</title>
        <authorList>
            <person name="Lassance J.-M."/>
            <person name="Hoekstra H.E."/>
        </authorList>
    </citation>
    <scope>NUCLEOTIDE SEQUENCE [LARGE SCALE GENOMIC DNA]</scope>
</reference>
<dbReference type="FunFam" id="1.10.4020.10:FF:000001">
    <property type="entry name" value="zinc finger protein 263 isoform X1"/>
    <property type="match status" value="1"/>
</dbReference>
<evidence type="ECO:0000256" key="1">
    <source>
        <dbReference type="ARBA" id="ARBA00003767"/>
    </source>
</evidence>
<dbReference type="InterPro" id="IPR036051">
    <property type="entry name" value="KRAB_dom_sf"/>
</dbReference>
<dbReference type="GO" id="GO:0000981">
    <property type="term" value="F:DNA-binding transcription factor activity, RNA polymerase II-specific"/>
    <property type="evidence" value="ECO:0007669"/>
    <property type="project" value="TreeGrafter"/>
</dbReference>
<evidence type="ECO:0000256" key="2">
    <source>
        <dbReference type="ARBA" id="ARBA00004123"/>
    </source>
</evidence>
<comment type="subcellular location">
    <subcellularLocation>
        <location evidence="2 17">Nucleus</location>
    </subcellularLocation>
</comment>
<dbReference type="SMART" id="SM00349">
    <property type="entry name" value="KRAB"/>
    <property type="match status" value="1"/>
</dbReference>
<evidence type="ECO:0000256" key="15">
    <source>
        <dbReference type="ARBA" id="ARBA00078508"/>
    </source>
</evidence>
<dbReference type="Ensembl" id="ENSPEMT00000015208.2">
    <property type="protein sequence ID" value="ENSPEMP00000011029.2"/>
    <property type="gene ID" value="ENSPEMG00000011797.2"/>
</dbReference>
<dbReference type="SUPFAM" id="SSF47353">
    <property type="entry name" value="Retrovirus capsid dimerization domain-like"/>
    <property type="match status" value="1"/>
</dbReference>
<evidence type="ECO:0000256" key="13">
    <source>
        <dbReference type="ARBA" id="ARBA00023242"/>
    </source>
</evidence>
<dbReference type="FunFam" id="3.30.160.60:FF:001049">
    <property type="entry name" value="zinc finger protein 319"/>
    <property type="match status" value="1"/>
</dbReference>
<dbReference type="FunFam" id="3.30.160.60:FF:001234">
    <property type="entry name" value="Zinc finger protein 394"/>
    <property type="match status" value="2"/>
</dbReference>
<dbReference type="InterPro" id="IPR038269">
    <property type="entry name" value="SCAN_sf"/>
</dbReference>
<dbReference type="FunFam" id="3.30.160.60:FF:000250">
    <property type="entry name" value="zinc finger protein 197 isoform X1"/>
    <property type="match status" value="1"/>
</dbReference>
<keyword evidence="5" id="KW-0479">Metal-binding</keyword>
<evidence type="ECO:0000256" key="3">
    <source>
        <dbReference type="ARBA" id="ARBA00006991"/>
    </source>
</evidence>
<dbReference type="PANTHER" id="PTHR14196:SF12">
    <property type="entry name" value="ZINC FINGER PROTEIN 208-LIKE"/>
    <property type="match status" value="1"/>
</dbReference>
<evidence type="ECO:0000256" key="7">
    <source>
        <dbReference type="ARBA" id="ARBA00022771"/>
    </source>
</evidence>
<feature type="domain" description="C2H2-type" evidence="19">
    <location>
        <begin position="423"/>
        <end position="450"/>
    </location>
</feature>
<proteinExistence type="inferred from homology"/>
<dbReference type="Gene3D" id="3.30.160.60">
    <property type="entry name" value="Classic Zinc Finger"/>
    <property type="match status" value="7"/>
</dbReference>
<evidence type="ECO:0000256" key="8">
    <source>
        <dbReference type="ARBA" id="ARBA00022833"/>
    </source>
</evidence>
<dbReference type="SUPFAM" id="SSF57667">
    <property type="entry name" value="beta-beta-alpha zinc fingers"/>
    <property type="match status" value="4"/>
</dbReference>
<keyword evidence="13 17" id="KW-0539">Nucleus</keyword>
<feature type="domain" description="C2H2-type" evidence="19">
    <location>
        <begin position="340"/>
        <end position="367"/>
    </location>
</feature>
<evidence type="ECO:0000256" key="6">
    <source>
        <dbReference type="ARBA" id="ARBA00022737"/>
    </source>
</evidence>
<dbReference type="FunFam" id="3.30.160.60:FF:000557">
    <property type="entry name" value="zinc finger and SCAN domain-containing protein 29"/>
    <property type="match status" value="1"/>
</dbReference>
<feature type="domain" description="SCAN box" evidence="20">
    <location>
        <begin position="35"/>
        <end position="117"/>
    </location>
</feature>
<dbReference type="GO" id="GO:0005634">
    <property type="term" value="C:nucleus"/>
    <property type="evidence" value="ECO:0007669"/>
    <property type="project" value="UniProtKB-SubCell"/>
</dbReference>
<evidence type="ECO:0000256" key="14">
    <source>
        <dbReference type="ARBA" id="ARBA00068039"/>
    </source>
</evidence>
<dbReference type="InterPro" id="IPR003309">
    <property type="entry name" value="SCAN_dom"/>
</dbReference>
<sequence>MAASAGLCTVKVEEDSPGSQRSSGSGDWQNPETSRKQFRQLRYQEVAGPEEALSRLWELCRRWLRPELHTKEQILELLVLEQFLTILPQELQACVRDHCPESGEEAAALARTLQGALDRAPPQGFVTFKDVAESLTWEEWEQLAAARKGFCRESTKEPGSIVLPGLETSASSTDWIPKQETLKEAEPQAWTQDVSQGKDPRFTKGGDTLEDWEEKLPKDTVALQLQSAAEEQGRTTISHLTGVPKEEGVSKSSELGNSASFGLGQHSQTAERLSTNGEYGNDHKQGFHGKCRAVKPHDPVDSSLGLREDKPYKCDSCEKRFRQRSDLFKHQRTHTGEKPYQCHTCGKSFSQSTALVKHRLTHTGEKPYACPECGECFRQSSHLSRHQRTHASEKYYKCEECGEIFHISSLPKHQRLHKGERPYKCEDCEKSFKQRSDLFKHQRIHTGEKPYVCFVCGKSFSQSATLIKHQRTHTGEKPYRCLQCGERFRQSSHLVRHQRIHRTIVS</sequence>
<keyword evidence="11" id="KW-0238">DNA-binding</keyword>
<dbReference type="PROSITE" id="PS50804">
    <property type="entry name" value="SCAN_BOX"/>
    <property type="match status" value="1"/>
</dbReference>
<evidence type="ECO:0000259" key="19">
    <source>
        <dbReference type="PROSITE" id="PS50157"/>
    </source>
</evidence>
<dbReference type="Proteomes" id="UP000694547">
    <property type="component" value="Chromosome 23"/>
</dbReference>
<dbReference type="InterPro" id="IPR036236">
    <property type="entry name" value="Znf_C2H2_sf"/>
</dbReference>
<dbReference type="InterPro" id="IPR001909">
    <property type="entry name" value="KRAB"/>
</dbReference>
<protein>
    <recommendedName>
        <fullName evidence="14">Zinc finger protein 394</fullName>
    </recommendedName>
    <alternativeName>
        <fullName evidence="15">Zinc finger protein 94</fullName>
    </alternativeName>
</protein>
<name>A0A8C8VV69_PERMB</name>
<feature type="domain" description="C2H2-type" evidence="19">
    <location>
        <begin position="479"/>
        <end position="501"/>
    </location>
</feature>
<comment type="function">
    <text evidence="1">May be involved in transcriptional regulation.</text>
</comment>
<dbReference type="FunFam" id="3.30.160.60:FF:002343">
    <property type="entry name" value="Zinc finger protein 33A"/>
    <property type="match status" value="2"/>
</dbReference>
<dbReference type="SMART" id="SM00355">
    <property type="entry name" value="ZnF_C2H2"/>
    <property type="match status" value="7"/>
</dbReference>
<evidence type="ECO:0000256" key="18">
    <source>
        <dbReference type="SAM" id="MobiDB-lite"/>
    </source>
</evidence>
<reference evidence="21" key="3">
    <citation type="submission" date="2025-09" db="UniProtKB">
        <authorList>
            <consortium name="Ensembl"/>
        </authorList>
    </citation>
    <scope>IDENTIFICATION</scope>
</reference>
<keyword evidence="4" id="KW-1017">Isopeptide bond</keyword>
<keyword evidence="10" id="KW-0805">Transcription regulation</keyword>
<dbReference type="GO" id="GO:0008270">
    <property type="term" value="F:zinc ion binding"/>
    <property type="evidence" value="ECO:0007669"/>
    <property type="project" value="UniProtKB-KW"/>
</dbReference>
<evidence type="ECO:0000259" key="20">
    <source>
        <dbReference type="PROSITE" id="PS50804"/>
    </source>
</evidence>
<feature type="domain" description="C2H2-type" evidence="19">
    <location>
        <begin position="396"/>
        <end position="422"/>
    </location>
</feature>
<evidence type="ECO:0000256" key="4">
    <source>
        <dbReference type="ARBA" id="ARBA00022499"/>
    </source>
</evidence>
<comment type="similarity">
    <text evidence="3">Belongs to the krueppel C2H2-type zinc-finger protein family.</text>
</comment>
<dbReference type="AlphaFoldDB" id="A0A8C8VV69"/>
<feature type="compositionally biased region" description="Polar residues" evidence="18">
    <location>
        <begin position="17"/>
        <end position="32"/>
    </location>
</feature>
<evidence type="ECO:0000313" key="21">
    <source>
        <dbReference type="Ensembl" id="ENSPEMP00000011029.2"/>
    </source>
</evidence>
<dbReference type="GeneTree" id="ENSGT00940000162347"/>
<dbReference type="PANTHER" id="PTHR14196">
    <property type="entry name" value="ODD-SKIPPED - RELATED"/>
    <property type="match status" value="1"/>
</dbReference>
<dbReference type="PROSITE" id="PS00028">
    <property type="entry name" value="ZINC_FINGER_C2H2_1"/>
    <property type="match status" value="6"/>
</dbReference>
<dbReference type="InterPro" id="IPR050717">
    <property type="entry name" value="C2H2-ZF_Transcription_Reg"/>
</dbReference>
<dbReference type="Pfam" id="PF01352">
    <property type="entry name" value="KRAB"/>
    <property type="match status" value="1"/>
</dbReference>
<dbReference type="Gene3D" id="1.10.4020.10">
    <property type="entry name" value="DNA breaking-rejoining enzymes"/>
    <property type="match status" value="1"/>
</dbReference>
<feature type="domain" description="C2H2-type" evidence="19">
    <location>
        <begin position="451"/>
        <end position="478"/>
    </location>
</feature>
<dbReference type="CDD" id="cd07765">
    <property type="entry name" value="KRAB_A-box"/>
    <property type="match status" value="1"/>
</dbReference>
<dbReference type="CDD" id="cd07936">
    <property type="entry name" value="SCAN"/>
    <property type="match status" value="1"/>
</dbReference>
<keyword evidence="12" id="KW-0804">Transcription</keyword>
<evidence type="ECO:0000313" key="22">
    <source>
        <dbReference type="Proteomes" id="UP000694547"/>
    </source>
</evidence>
<dbReference type="InterPro" id="IPR013087">
    <property type="entry name" value="Znf_C2H2_type"/>
</dbReference>
<feature type="region of interest" description="Disordered" evidence="18">
    <location>
        <begin position="1"/>
        <end position="36"/>
    </location>
</feature>
<evidence type="ECO:0000256" key="9">
    <source>
        <dbReference type="ARBA" id="ARBA00022843"/>
    </source>
</evidence>
<keyword evidence="22" id="KW-1185">Reference proteome</keyword>
<dbReference type="GO" id="GO:0000977">
    <property type="term" value="F:RNA polymerase II transcription regulatory region sequence-specific DNA binding"/>
    <property type="evidence" value="ECO:0007669"/>
    <property type="project" value="TreeGrafter"/>
</dbReference>
<evidence type="ECO:0000256" key="12">
    <source>
        <dbReference type="ARBA" id="ARBA00023163"/>
    </source>
</evidence>
<keyword evidence="8" id="KW-0862">Zinc</keyword>
<dbReference type="Pfam" id="PF02023">
    <property type="entry name" value="SCAN"/>
    <property type="match status" value="1"/>
</dbReference>
<feature type="domain" description="C2H2-type" evidence="19">
    <location>
        <begin position="312"/>
        <end position="339"/>
    </location>
</feature>
<keyword evidence="6" id="KW-0677">Repeat</keyword>
<feature type="domain" description="C2H2-type" evidence="19">
    <location>
        <begin position="368"/>
        <end position="395"/>
    </location>
</feature>
<organism evidence="21 22">
    <name type="scientific">Peromyscus maniculatus bairdii</name>
    <name type="common">Prairie deer mouse</name>
    <dbReference type="NCBI Taxonomy" id="230844"/>
    <lineage>
        <taxon>Eukaryota</taxon>
        <taxon>Metazoa</taxon>
        <taxon>Chordata</taxon>
        <taxon>Craniata</taxon>
        <taxon>Vertebrata</taxon>
        <taxon>Euteleostomi</taxon>
        <taxon>Mammalia</taxon>
        <taxon>Eutheria</taxon>
        <taxon>Euarchontoglires</taxon>
        <taxon>Glires</taxon>
        <taxon>Rodentia</taxon>
        <taxon>Myomorpha</taxon>
        <taxon>Muroidea</taxon>
        <taxon>Cricetidae</taxon>
        <taxon>Neotominae</taxon>
        <taxon>Peromyscus</taxon>
    </lineage>
</organism>
<dbReference type="PROSITE" id="PS50157">
    <property type="entry name" value="ZINC_FINGER_C2H2_2"/>
    <property type="match status" value="7"/>
</dbReference>
<dbReference type="Pfam" id="PF00096">
    <property type="entry name" value="zf-C2H2"/>
    <property type="match status" value="6"/>
</dbReference>
<reference evidence="21" key="2">
    <citation type="submission" date="2025-08" db="UniProtKB">
        <authorList>
            <consortium name="Ensembl"/>
        </authorList>
    </citation>
    <scope>IDENTIFICATION</scope>
</reference>
<accession>A0A8C8VV69</accession>
<dbReference type="SMART" id="SM00431">
    <property type="entry name" value="SCAN"/>
    <property type="match status" value="1"/>
</dbReference>
<evidence type="ECO:0000256" key="16">
    <source>
        <dbReference type="PROSITE-ProRule" id="PRU00042"/>
    </source>
</evidence>